<dbReference type="GO" id="GO:0031969">
    <property type="term" value="C:chloroplast membrane"/>
    <property type="evidence" value="ECO:0007669"/>
    <property type="project" value="UniProtKB-SubCell"/>
</dbReference>
<evidence type="ECO:0000256" key="10">
    <source>
        <dbReference type="SAM" id="MobiDB-lite"/>
    </source>
</evidence>
<dbReference type="GO" id="GO:0005524">
    <property type="term" value="F:ATP binding"/>
    <property type="evidence" value="ECO:0007669"/>
    <property type="project" value="UniProtKB-KW"/>
</dbReference>
<evidence type="ECO:0000256" key="6">
    <source>
        <dbReference type="ARBA" id="ARBA00022840"/>
    </source>
</evidence>
<keyword evidence="4 9" id="KW-0812">Transmembrane</keyword>
<keyword evidence="6 9" id="KW-0067">ATP-binding</keyword>
<feature type="transmembrane region" description="Helical" evidence="9">
    <location>
        <begin position="567"/>
        <end position="587"/>
    </location>
</feature>
<keyword evidence="8 9" id="KW-0472">Membrane</keyword>
<feature type="transmembrane region" description="Helical" evidence="9">
    <location>
        <begin position="371"/>
        <end position="391"/>
    </location>
</feature>
<evidence type="ECO:0000256" key="8">
    <source>
        <dbReference type="ARBA" id="ARBA00023136"/>
    </source>
</evidence>
<evidence type="ECO:0000256" key="9">
    <source>
        <dbReference type="RuleBase" id="RU363121"/>
    </source>
</evidence>
<keyword evidence="12" id="KW-1185">Reference proteome</keyword>
<comment type="caution">
    <text evidence="11">The sequence shown here is derived from an EMBL/GenBank/DDBJ whole genome shotgun (WGS) entry which is preliminary data.</text>
</comment>
<evidence type="ECO:0000313" key="11">
    <source>
        <dbReference type="EMBL" id="KAK9820325.1"/>
    </source>
</evidence>
<feature type="transmembrane region" description="Helical" evidence="9">
    <location>
        <begin position="253"/>
        <end position="270"/>
    </location>
</feature>
<keyword evidence="9" id="KW-0150">Chloroplast</keyword>
<reference evidence="11 12" key="1">
    <citation type="journal article" date="2024" name="Nat. Commun.">
        <title>Phylogenomics reveals the evolutionary origins of lichenization in chlorophyte algae.</title>
        <authorList>
            <person name="Puginier C."/>
            <person name="Libourel C."/>
            <person name="Otte J."/>
            <person name="Skaloud P."/>
            <person name="Haon M."/>
            <person name="Grisel S."/>
            <person name="Petersen M."/>
            <person name="Berrin J.G."/>
            <person name="Delaux P.M."/>
            <person name="Dal Grande F."/>
            <person name="Keller J."/>
        </authorList>
    </citation>
    <scope>NUCLEOTIDE SEQUENCE [LARGE SCALE GENOMIC DNA]</scope>
    <source>
        <strain evidence="11 12">SAG 2043</strain>
    </source>
</reference>
<dbReference type="Proteomes" id="UP001489004">
    <property type="component" value="Unassembled WGS sequence"/>
</dbReference>
<keyword evidence="7 9" id="KW-1133">Transmembrane helix</keyword>
<evidence type="ECO:0000256" key="4">
    <source>
        <dbReference type="ARBA" id="ARBA00022692"/>
    </source>
</evidence>
<sequence length="785" mass="84139">MGHWSARLHSTPGQPSTVRSRAVDRSGCATGPGHRPLLPRLGVCLRGSSRLSGIFAVFTRPPRWGSSPQPLSRAVGHDSTGEPVGPLEQPESNPSAQNAAGEPHQASQQASAERDQQDASAGTSGRCELSESSLGSVRDLLHEHAHDDKPYGSSSWVNLMLTLPLELAATAARTDQHWLQKRNRKRWWSKEHFPKVPGDSLADVHLTQPAIALWQKLIPLGVIFFCASFNLTILQNLKDAIMVTSAGAETLPFLASFCVLPASLVFFMAYGRLVEAVQPSTVFYACVTPLVAFYVFFVAVMYPASAWLHPHGMYEALASAVPVGLHGLLKMVENWTFSLFFCIAELWGPVVISLLFWTLANEVCTVADAKIIYPLMGISANVALVVAGNYMKYVNRVLTQGSLLLSLRWLVGTVVVLTGVMMAAKAFTDRYIVIQVKPGQNLKPAKKKKRKGSFGESFAVLKGSPKIRNLALLVMSYGVSHRLFEFAWKGQLRVLYPSAQAYQGVLADVSIATGYMTIALMLSGRFVFQYLGWGAAAAATPAVMLLTGTAFFGLSLASIWGGVGLTWGSFSVAWLGVMAGAVTQVFARSAKFSLFDPAKEMVYIEMDKDEKSKGKAAVDLVGSQVGKSGASWLTGLLLLGLGSISAAMPVITGTFLVVIASWLGAVRHLGQQIEEHEKRKEAAAAAEEERRAQEAAALLASADDDAGGPRSSGSNGASTEPHFARWPGDVTDALDDAGGNGGAPLPNLAADEGHPGDGSVYHTRRREGGDSDGGLHRRLGYPQPT</sequence>
<dbReference type="Pfam" id="PF03219">
    <property type="entry name" value="TLC"/>
    <property type="match status" value="1"/>
</dbReference>
<feature type="region of interest" description="Disordered" evidence="10">
    <location>
        <begin position="1"/>
        <end position="40"/>
    </location>
</feature>
<feature type="compositionally biased region" description="Basic and acidic residues" evidence="10">
    <location>
        <begin position="766"/>
        <end position="775"/>
    </location>
</feature>
<accession>A0AAW1QGD3</accession>
<evidence type="ECO:0000256" key="7">
    <source>
        <dbReference type="ARBA" id="ARBA00022989"/>
    </source>
</evidence>
<organism evidence="11 12">
    <name type="scientific">[Myrmecia] bisecta</name>
    <dbReference type="NCBI Taxonomy" id="41462"/>
    <lineage>
        <taxon>Eukaryota</taxon>
        <taxon>Viridiplantae</taxon>
        <taxon>Chlorophyta</taxon>
        <taxon>core chlorophytes</taxon>
        <taxon>Trebouxiophyceae</taxon>
        <taxon>Trebouxiales</taxon>
        <taxon>Trebouxiaceae</taxon>
        <taxon>Myrmecia</taxon>
    </lineage>
</organism>
<feature type="transmembrane region" description="Helical" evidence="9">
    <location>
        <begin position="534"/>
        <end position="561"/>
    </location>
</feature>
<keyword evidence="9" id="KW-0934">Plastid</keyword>
<evidence type="ECO:0000313" key="12">
    <source>
        <dbReference type="Proteomes" id="UP001489004"/>
    </source>
</evidence>
<evidence type="ECO:0000256" key="3">
    <source>
        <dbReference type="ARBA" id="ARBA00022448"/>
    </source>
</evidence>
<dbReference type="NCBIfam" id="TIGR00769">
    <property type="entry name" value="AAA"/>
    <property type="match status" value="1"/>
</dbReference>
<dbReference type="GO" id="GO:0005471">
    <property type="term" value="F:ATP:ADP antiporter activity"/>
    <property type="evidence" value="ECO:0007669"/>
    <property type="project" value="InterPro"/>
</dbReference>
<feature type="region of interest" description="Disordered" evidence="10">
    <location>
        <begin position="701"/>
        <end position="785"/>
    </location>
</feature>
<keyword evidence="3 9" id="KW-0813">Transport</keyword>
<name>A0AAW1QGD3_9CHLO</name>
<gene>
    <name evidence="11" type="ORF">WJX72_008977</name>
</gene>
<dbReference type="InterPro" id="IPR004667">
    <property type="entry name" value="ADP_ATP_car_bac_type"/>
</dbReference>
<evidence type="ECO:0000256" key="1">
    <source>
        <dbReference type="ARBA" id="ARBA00004141"/>
    </source>
</evidence>
<evidence type="ECO:0000256" key="5">
    <source>
        <dbReference type="ARBA" id="ARBA00022741"/>
    </source>
</evidence>
<feature type="transmembrane region" description="Helical" evidence="9">
    <location>
        <begin position="636"/>
        <end position="663"/>
    </location>
</feature>
<dbReference type="AlphaFoldDB" id="A0AAW1QGD3"/>
<feature type="region of interest" description="Disordered" evidence="10">
    <location>
        <begin position="59"/>
        <end position="130"/>
    </location>
</feature>
<protein>
    <recommendedName>
        <fullName evidence="9">ADP,ATP carrier protein</fullName>
    </recommendedName>
</protein>
<dbReference type="PANTHER" id="PTHR31187:SF1">
    <property type="entry name" value="ADP,ATP CARRIER PROTEIN 1"/>
    <property type="match status" value="1"/>
</dbReference>
<comment type="subcellular location">
    <subcellularLocation>
        <location evidence="1">Membrane</location>
        <topology evidence="1">Multi-pass membrane protein</topology>
    </subcellularLocation>
    <subcellularLocation>
        <location evidence="9">Plastid</location>
        <location evidence="9">Chloroplast membrane</location>
        <topology evidence="9">Multi-pass membrane protein</topology>
    </subcellularLocation>
</comment>
<dbReference type="EMBL" id="JALJOR010000003">
    <property type="protein sequence ID" value="KAK9820325.1"/>
    <property type="molecule type" value="Genomic_DNA"/>
</dbReference>
<dbReference type="PANTHER" id="PTHR31187">
    <property type="match status" value="1"/>
</dbReference>
<feature type="transmembrane region" description="Helical" evidence="9">
    <location>
        <begin position="335"/>
        <end position="359"/>
    </location>
</feature>
<keyword evidence="5 9" id="KW-0547">Nucleotide-binding</keyword>
<evidence type="ECO:0000256" key="2">
    <source>
        <dbReference type="ARBA" id="ARBA00007127"/>
    </source>
</evidence>
<comment type="similarity">
    <text evidence="2 9">Belongs to the ADP/ATP translocase tlc family.</text>
</comment>
<feature type="transmembrane region" description="Helical" evidence="9">
    <location>
        <begin position="282"/>
        <end position="304"/>
    </location>
</feature>
<feature type="transmembrane region" description="Helical" evidence="9">
    <location>
        <begin position="500"/>
        <end position="522"/>
    </location>
</feature>
<feature type="transmembrane region" description="Helical" evidence="9">
    <location>
        <begin position="403"/>
        <end position="424"/>
    </location>
</feature>
<feature type="transmembrane region" description="Helical" evidence="9">
    <location>
        <begin position="217"/>
        <end position="233"/>
    </location>
</feature>
<proteinExistence type="inferred from homology"/>